<feature type="signal peptide" evidence="1">
    <location>
        <begin position="1"/>
        <end position="22"/>
    </location>
</feature>
<evidence type="ECO:0000313" key="2">
    <source>
        <dbReference type="EMBL" id="MBW63254.1"/>
    </source>
</evidence>
<protein>
    <submittedName>
        <fullName evidence="2">Putative secreted protein</fullName>
    </submittedName>
</protein>
<sequence>MVRKCLLGLSFDSFFFAGLCNGLRPTKCEGLRMCRGASPLVDVSRAEVIAIASRKRLPSSADVPSICYDCDDKK</sequence>
<dbReference type="EMBL" id="GGFJ01014113">
    <property type="protein sequence ID" value="MBW63254.1"/>
    <property type="molecule type" value="Transcribed_RNA"/>
</dbReference>
<keyword evidence="1" id="KW-0732">Signal</keyword>
<evidence type="ECO:0000256" key="1">
    <source>
        <dbReference type="SAM" id="SignalP"/>
    </source>
</evidence>
<reference evidence="2" key="1">
    <citation type="submission" date="2018-01" db="EMBL/GenBank/DDBJ databases">
        <title>An insight into the sialome of Amazonian anophelines.</title>
        <authorList>
            <person name="Ribeiro J.M."/>
            <person name="Scarpassa V."/>
            <person name="Calvo E."/>
        </authorList>
    </citation>
    <scope>NUCLEOTIDE SEQUENCE</scope>
    <source>
        <tissue evidence="2">Salivary glands</tissue>
    </source>
</reference>
<name>A0A2M4CD66_9DIPT</name>
<feature type="chain" id="PRO_5014682428" evidence="1">
    <location>
        <begin position="23"/>
        <end position="74"/>
    </location>
</feature>
<dbReference type="AlphaFoldDB" id="A0A2M4CD66"/>
<accession>A0A2M4CD66</accession>
<organism evidence="2">
    <name type="scientific">Anopheles marajoara</name>
    <dbReference type="NCBI Taxonomy" id="58244"/>
    <lineage>
        <taxon>Eukaryota</taxon>
        <taxon>Metazoa</taxon>
        <taxon>Ecdysozoa</taxon>
        <taxon>Arthropoda</taxon>
        <taxon>Hexapoda</taxon>
        <taxon>Insecta</taxon>
        <taxon>Pterygota</taxon>
        <taxon>Neoptera</taxon>
        <taxon>Endopterygota</taxon>
        <taxon>Diptera</taxon>
        <taxon>Nematocera</taxon>
        <taxon>Culicoidea</taxon>
        <taxon>Culicidae</taxon>
        <taxon>Anophelinae</taxon>
        <taxon>Anopheles</taxon>
    </lineage>
</organism>
<proteinExistence type="predicted"/>